<dbReference type="GO" id="GO:0047238">
    <property type="term" value="F:glucuronosyl-N-acetylgalactosaminyl-proteoglycan 4-beta-N-acetylgalactosaminyltransferase activity"/>
    <property type="evidence" value="ECO:0007669"/>
    <property type="project" value="TreeGrafter"/>
</dbReference>
<comment type="subcellular location">
    <subcellularLocation>
        <location evidence="1 9">Golgi apparatus</location>
        <location evidence="1 9">Golgi stack membrane</location>
        <topology evidence="1 9">Single-pass type II membrane protein</topology>
    </subcellularLocation>
</comment>
<keyword evidence="13" id="KW-1185">Reference proteome</keyword>
<evidence type="ECO:0000313" key="13">
    <source>
        <dbReference type="Proteomes" id="UP000827092"/>
    </source>
</evidence>
<evidence type="ECO:0000256" key="1">
    <source>
        <dbReference type="ARBA" id="ARBA00004447"/>
    </source>
</evidence>
<dbReference type="InterPro" id="IPR051227">
    <property type="entry name" value="CS_glycosyltransferase"/>
</dbReference>
<dbReference type="GO" id="GO:0032580">
    <property type="term" value="C:Golgi cisterna membrane"/>
    <property type="evidence" value="ECO:0007669"/>
    <property type="project" value="UniProtKB-SubCell"/>
</dbReference>
<evidence type="ECO:0000256" key="11">
    <source>
        <dbReference type="SAM" id="SignalP"/>
    </source>
</evidence>
<dbReference type="EC" id="2.4.1.-" evidence="9"/>
<comment type="caution">
    <text evidence="12">The sequence shown here is derived from an EMBL/GenBank/DDBJ whole genome shotgun (WGS) entry which is preliminary data.</text>
</comment>
<dbReference type="PANTHER" id="PTHR12369">
    <property type="entry name" value="CHONDROITIN SYNTHASE"/>
    <property type="match status" value="1"/>
</dbReference>
<evidence type="ECO:0000313" key="12">
    <source>
        <dbReference type="EMBL" id="KAG8174930.1"/>
    </source>
</evidence>
<dbReference type="SUPFAM" id="SSF53448">
    <property type="entry name" value="Nucleotide-diphospho-sugar transferases"/>
    <property type="match status" value="1"/>
</dbReference>
<evidence type="ECO:0000256" key="5">
    <source>
        <dbReference type="ARBA" id="ARBA00022968"/>
    </source>
</evidence>
<dbReference type="Pfam" id="PF05679">
    <property type="entry name" value="CHGN"/>
    <property type="match status" value="1"/>
</dbReference>
<evidence type="ECO:0000256" key="6">
    <source>
        <dbReference type="ARBA" id="ARBA00022989"/>
    </source>
</evidence>
<comment type="similarity">
    <text evidence="2 9">Belongs to the chondroitin N-acetylgalactosaminyltransferase family.</text>
</comment>
<feature type="signal peptide" evidence="11">
    <location>
        <begin position="1"/>
        <end position="26"/>
    </location>
</feature>
<name>A0AAV6TSA7_9ARAC</name>
<sequence length="580" mass="65661">MRLAARAFLLLAAALTLLFLLFVGRCVPSLDADADVGVDSTFRYSAEQQRLLQQSPDSYYLDLLHRREEGHRQEIRGLKEQIAELKRKVSDLQKPFVEPVSVPIVEAPPPQDYSEYLKRQLSSAEILHGAQLNNEYEVVPFAHFTFGRVYPPSLGLGKRVVEKPIGYRRKDLLEVFVRALDGLNKDRKGKQRYTVDDFAEGLFRTEPTTGSHYELYFKEKNTSRSYHRVVLARPFGPVHTMASEKVRTTKEMINVVLPLSGRIDAFKAFMDRFTKVGIRHDRKVFLTVVYFGEEGLHEVRVVLTKASREARFKNVKLLTLNETFSRGKGLQAGVQHWDGDPKKDVLVFLCDVDIVFTNRFLERCRLNAAPGKKVYYPIVFSLYNPALVYSLQGRDTPQESDQFTISRDSGFWRDFGYGMTCQYRSDFLKIKGFDEDIIGWGGEDVMLYRKYVRSPLMVVRATDPGIFHSWHEKLCDNGLSVDQYRACLRSKALGEASHAQLGLLAFGEELRKHQMNLGLAQTSTGNSGLACLRSKSLGEASHAQLGLLAFGEKLGLTQTSTGNSGLVNVIEVPREGDTEH</sequence>
<organism evidence="12 13">
    <name type="scientific">Oedothorax gibbosus</name>
    <dbReference type="NCBI Taxonomy" id="931172"/>
    <lineage>
        <taxon>Eukaryota</taxon>
        <taxon>Metazoa</taxon>
        <taxon>Ecdysozoa</taxon>
        <taxon>Arthropoda</taxon>
        <taxon>Chelicerata</taxon>
        <taxon>Arachnida</taxon>
        <taxon>Araneae</taxon>
        <taxon>Araneomorphae</taxon>
        <taxon>Entelegynae</taxon>
        <taxon>Araneoidea</taxon>
        <taxon>Linyphiidae</taxon>
        <taxon>Erigoninae</taxon>
        <taxon>Oedothorax</taxon>
    </lineage>
</organism>
<evidence type="ECO:0000256" key="7">
    <source>
        <dbReference type="ARBA" id="ARBA00023034"/>
    </source>
</evidence>
<proteinExistence type="inferred from homology"/>
<evidence type="ECO:0000256" key="4">
    <source>
        <dbReference type="ARBA" id="ARBA00022692"/>
    </source>
</evidence>
<keyword evidence="10" id="KW-0175">Coiled coil</keyword>
<evidence type="ECO:0000256" key="10">
    <source>
        <dbReference type="SAM" id="Coils"/>
    </source>
</evidence>
<keyword evidence="6" id="KW-1133">Transmembrane helix</keyword>
<gene>
    <name evidence="12" type="ORF">JTE90_006964</name>
</gene>
<keyword evidence="5 9" id="KW-0735">Signal-anchor</keyword>
<evidence type="ECO:0000256" key="8">
    <source>
        <dbReference type="ARBA" id="ARBA00023136"/>
    </source>
</evidence>
<reference evidence="12 13" key="1">
    <citation type="journal article" date="2022" name="Nat. Ecol. Evol.">
        <title>A masculinizing supergene underlies an exaggerated male reproductive morph in a spider.</title>
        <authorList>
            <person name="Hendrickx F."/>
            <person name="De Corte Z."/>
            <person name="Sonet G."/>
            <person name="Van Belleghem S.M."/>
            <person name="Kostlbacher S."/>
            <person name="Vangestel C."/>
        </authorList>
    </citation>
    <scope>NUCLEOTIDE SEQUENCE [LARGE SCALE GENOMIC DNA]</scope>
    <source>
        <strain evidence="12">W744_W776</strain>
    </source>
</reference>
<feature type="coiled-coil region" evidence="10">
    <location>
        <begin position="61"/>
        <end position="95"/>
    </location>
</feature>
<dbReference type="PANTHER" id="PTHR12369:SF45">
    <property type="entry name" value="HEXOSYLTRANSFERASE"/>
    <property type="match status" value="1"/>
</dbReference>
<feature type="chain" id="PRO_5043686565" description="Hexosyltransferase" evidence="11">
    <location>
        <begin position="27"/>
        <end position="580"/>
    </location>
</feature>
<dbReference type="Gene3D" id="3.90.550.10">
    <property type="entry name" value="Spore Coat Polysaccharide Biosynthesis Protein SpsA, Chain A"/>
    <property type="match status" value="1"/>
</dbReference>
<protein>
    <recommendedName>
        <fullName evidence="9">Hexosyltransferase</fullName>
        <ecNumber evidence="9">2.4.1.-</ecNumber>
    </recommendedName>
</protein>
<evidence type="ECO:0000256" key="2">
    <source>
        <dbReference type="ARBA" id="ARBA00009239"/>
    </source>
</evidence>
<evidence type="ECO:0000256" key="3">
    <source>
        <dbReference type="ARBA" id="ARBA00022679"/>
    </source>
</evidence>
<dbReference type="EMBL" id="JAFNEN010001112">
    <property type="protein sequence ID" value="KAG8174930.1"/>
    <property type="molecule type" value="Genomic_DNA"/>
</dbReference>
<keyword evidence="4" id="KW-0812">Transmembrane</keyword>
<keyword evidence="7 9" id="KW-0333">Golgi apparatus</keyword>
<dbReference type="InterPro" id="IPR029044">
    <property type="entry name" value="Nucleotide-diphossugar_trans"/>
</dbReference>
<keyword evidence="11" id="KW-0732">Signal</keyword>
<accession>A0AAV6TSA7</accession>
<dbReference type="InterPro" id="IPR008428">
    <property type="entry name" value="Chond_GalNAc"/>
</dbReference>
<evidence type="ECO:0000256" key="9">
    <source>
        <dbReference type="RuleBase" id="RU364016"/>
    </source>
</evidence>
<dbReference type="Proteomes" id="UP000827092">
    <property type="component" value="Unassembled WGS sequence"/>
</dbReference>
<dbReference type="AlphaFoldDB" id="A0AAV6TSA7"/>
<keyword evidence="3 9" id="KW-0808">Transferase</keyword>
<keyword evidence="8" id="KW-0472">Membrane</keyword>